<name>A0AAI8YNE1_9PEZI</name>
<dbReference type="EMBL" id="CAUWAG010000018">
    <property type="protein sequence ID" value="CAJ2511090.1"/>
    <property type="molecule type" value="Genomic_DNA"/>
</dbReference>
<feature type="chain" id="PRO_5042524889" evidence="3">
    <location>
        <begin position="17"/>
        <end position="440"/>
    </location>
</feature>
<feature type="compositionally biased region" description="Polar residues" evidence="1">
    <location>
        <begin position="196"/>
        <end position="212"/>
    </location>
</feature>
<proteinExistence type="predicted"/>
<dbReference type="Proteomes" id="UP001295740">
    <property type="component" value="Unassembled WGS sequence"/>
</dbReference>
<keyword evidence="5" id="KW-1185">Reference proteome</keyword>
<feature type="region of interest" description="Disordered" evidence="1">
    <location>
        <begin position="196"/>
        <end position="249"/>
    </location>
</feature>
<feature type="compositionally biased region" description="Basic and acidic residues" evidence="1">
    <location>
        <begin position="426"/>
        <end position="440"/>
    </location>
</feature>
<evidence type="ECO:0000313" key="5">
    <source>
        <dbReference type="Proteomes" id="UP001295740"/>
    </source>
</evidence>
<organism evidence="4 5">
    <name type="scientific">Anthostomella pinea</name>
    <dbReference type="NCBI Taxonomy" id="933095"/>
    <lineage>
        <taxon>Eukaryota</taxon>
        <taxon>Fungi</taxon>
        <taxon>Dikarya</taxon>
        <taxon>Ascomycota</taxon>
        <taxon>Pezizomycotina</taxon>
        <taxon>Sordariomycetes</taxon>
        <taxon>Xylariomycetidae</taxon>
        <taxon>Xylariales</taxon>
        <taxon>Xylariaceae</taxon>
        <taxon>Anthostomella</taxon>
    </lineage>
</organism>
<dbReference type="AlphaFoldDB" id="A0AAI8YNE1"/>
<feature type="region of interest" description="Disordered" evidence="1">
    <location>
        <begin position="354"/>
        <end position="440"/>
    </location>
</feature>
<keyword evidence="2" id="KW-0812">Transmembrane</keyword>
<comment type="caution">
    <text evidence="4">The sequence shown here is derived from an EMBL/GenBank/DDBJ whole genome shotgun (WGS) entry which is preliminary data.</text>
</comment>
<reference evidence="4" key="1">
    <citation type="submission" date="2023-10" db="EMBL/GenBank/DDBJ databases">
        <authorList>
            <person name="Hackl T."/>
        </authorList>
    </citation>
    <scope>NUCLEOTIDE SEQUENCE</scope>
</reference>
<evidence type="ECO:0000256" key="2">
    <source>
        <dbReference type="SAM" id="Phobius"/>
    </source>
</evidence>
<feature type="transmembrane region" description="Helical" evidence="2">
    <location>
        <begin position="255"/>
        <end position="277"/>
    </location>
</feature>
<keyword evidence="2" id="KW-0472">Membrane</keyword>
<protein>
    <submittedName>
        <fullName evidence="4">Uu.00g067150.m01.CDS01</fullName>
    </submittedName>
</protein>
<accession>A0AAI8YNE1</accession>
<gene>
    <name evidence="4" type="ORF">KHLLAP_LOCUS11558</name>
</gene>
<feature type="signal peptide" evidence="3">
    <location>
        <begin position="1"/>
        <end position="16"/>
    </location>
</feature>
<feature type="compositionally biased region" description="Polar residues" evidence="1">
    <location>
        <begin position="361"/>
        <end position="403"/>
    </location>
</feature>
<evidence type="ECO:0000313" key="4">
    <source>
        <dbReference type="EMBL" id="CAJ2511090.1"/>
    </source>
</evidence>
<evidence type="ECO:0000256" key="1">
    <source>
        <dbReference type="SAM" id="MobiDB-lite"/>
    </source>
</evidence>
<feature type="region of interest" description="Disordered" evidence="1">
    <location>
        <begin position="283"/>
        <end position="340"/>
    </location>
</feature>
<evidence type="ECO:0000256" key="3">
    <source>
        <dbReference type="SAM" id="SignalP"/>
    </source>
</evidence>
<feature type="compositionally biased region" description="Low complexity" evidence="1">
    <location>
        <begin position="231"/>
        <end position="249"/>
    </location>
</feature>
<keyword evidence="2" id="KW-1133">Transmembrane helix</keyword>
<feature type="compositionally biased region" description="Low complexity" evidence="1">
    <location>
        <begin position="213"/>
        <end position="223"/>
    </location>
</feature>
<sequence>MATLFTTAVIITAVQGLAFDGKPPRATNAVVPDPTYQLPEITEPPSVRDLFKRQNGQTVLVGPDNTCGFVDGRPGAAYTCASDYTCALVTTSSGGAIACCDSSDCGLRVDCLDYVDIYYSSSCNNGCLADTFTAKCTNIDYPYCGTVTLFDGIIDYYCNSLSISTPEQLYTTYDGETDGRSFTEVVVTLSSDTFASEATQNSGNDGDDNTQTSPINSPAASPSSGGGTKGGSSSSPNSSGSNSGSSKSSTPIGPIVGGVVGGVAVLALVGLGLFFILRRNKKNKNKDQPAQEMMHQAPGPNGPTPPVVAGGYQQPPYNNNAPYGQPQYATPTPPAQSPPQGYFAADQKPNAFVGLSPASPDRNNSTSPVSQITDANHSRQNVQPTSPTSTVNSWGAGQASQTAFHGAQPSVPPTVHEAGGNVVGERGYDNHRGQFHELGP</sequence>
<keyword evidence="3" id="KW-0732">Signal</keyword>